<dbReference type="Proteomes" id="UP001221757">
    <property type="component" value="Unassembled WGS sequence"/>
</dbReference>
<comment type="caution">
    <text evidence="3">The sequence shown here is derived from an EMBL/GenBank/DDBJ whole genome shotgun (WGS) entry which is preliminary data.</text>
</comment>
<accession>A0AAD7CXQ7</accession>
<organism evidence="3 4">
    <name type="scientific">Mycena rosella</name>
    <name type="common">Pink bonnet</name>
    <name type="synonym">Agaricus rosellus</name>
    <dbReference type="NCBI Taxonomy" id="1033263"/>
    <lineage>
        <taxon>Eukaryota</taxon>
        <taxon>Fungi</taxon>
        <taxon>Dikarya</taxon>
        <taxon>Basidiomycota</taxon>
        <taxon>Agaricomycotina</taxon>
        <taxon>Agaricomycetes</taxon>
        <taxon>Agaricomycetidae</taxon>
        <taxon>Agaricales</taxon>
        <taxon>Marasmiineae</taxon>
        <taxon>Mycenaceae</taxon>
        <taxon>Mycena</taxon>
    </lineage>
</organism>
<feature type="compositionally biased region" description="Basic and acidic residues" evidence="1">
    <location>
        <begin position="22"/>
        <end position="38"/>
    </location>
</feature>
<feature type="domain" description="NADAR" evidence="2">
    <location>
        <begin position="60"/>
        <end position="191"/>
    </location>
</feature>
<dbReference type="InterPro" id="IPR037238">
    <property type="entry name" value="YbiA-like_sf"/>
</dbReference>
<dbReference type="AlphaFoldDB" id="A0AAD7CXQ7"/>
<evidence type="ECO:0000313" key="3">
    <source>
        <dbReference type="EMBL" id="KAJ7668347.1"/>
    </source>
</evidence>
<keyword evidence="4" id="KW-1185">Reference proteome</keyword>
<dbReference type="Pfam" id="PF08719">
    <property type="entry name" value="NADAR"/>
    <property type="match status" value="1"/>
</dbReference>
<dbReference type="EMBL" id="JARKIE010000194">
    <property type="protein sequence ID" value="KAJ7668347.1"/>
    <property type="molecule type" value="Genomic_DNA"/>
</dbReference>
<feature type="region of interest" description="Disordered" evidence="1">
    <location>
        <begin position="1"/>
        <end position="68"/>
    </location>
</feature>
<gene>
    <name evidence="3" type="ORF">B0H17DRAFT_1087861</name>
</gene>
<evidence type="ECO:0000313" key="4">
    <source>
        <dbReference type="Proteomes" id="UP001221757"/>
    </source>
</evidence>
<name>A0AAD7CXQ7_MYCRO</name>
<evidence type="ECO:0000259" key="2">
    <source>
        <dbReference type="Pfam" id="PF08719"/>
    </source>
</evidence>
<proteinExistence type="predicted"/>
<evidence type="ECO:0000256" key="1">
    <source>
        <dbReference type="SAM" id="MobiDB-lite"/>
    </source>
</evidence>
<dbReference type="InterPro" id="IPR012816">
    <property type="entry name" value="NADAR"/>
</dbReference>
<protein>
    <recommendedName>
        <fullName evidence="2">NADAR domain-containing protein</fullName>
    </recommendedName>
</protein>
<dbReference type="CDD" id="cd15457">
    <property type="entry name" value="NADAR"/>
    <property type="match status" value="1"/>
</dbReference>
<dbReference type="NCBIfam" id="TIGR02464">
    <property type="entry name" value="ribofla_fusion"/>
    <property type="match status" value="1"/>
</dbReference>
<dbReference type="SUPFAM" id="SSF143990">
    <property type="entry name" value="YbiA-like"/>
    <property type="match status" value="1"/>
</dbReference>
<dbReference type="Gene3D" id="1.10.357.40">
    <property type="entry name" value="YbiA-like"/>
    <property type="match status" value="1"/>
</dbReference>
<reference evidence="3" key="1">
    <citation type="submission" date="2023-03" db="EMBL/GenBank/DDBJ databases">
        <title>Massive genome expansion in bonnet fungi (Mycena s.s.) driven by repeated elements and novel gene families across ecological guilds.</title>
        <authorList>
            <consortium name="Lawrence Berkeley National Laboratory"/>
            <person name="Harder C.B."/>
            <person name="Miyauchi S."/>
            <person name="Viragh M."/>
            <person name="Kuo A."/>
            <person name="Thoen E."/>
            <person name="Andreopoulos B."/>
            <person name="Lu D."/>
            <person name="Skrede I."/>
            <person name="Drula E."/>
            <person name="Henrissat B."/>
            <person name="Morin E."/>
            <person name="Kohler A."/>
            <person name="Barry K."/>
            <person name="LaButti K."/>
            <person name="Morin E."/>
            <person name="Salamov A."/>
            <person name="Lipzen A."/>
            <person name="Mereny Z."/>
            <person name="Hegedus B."/>
            <person name="Baldrian P."/>
            <person name="Stursova M."/>
            <person name="Weitz H."/>
            <person name="Taylor A."/>
            <person name="Grigoriev I.V."/>
            <person name="Nagy L.G."/>
            <person name="Martin F."/>
            <person name="Kauserud H."/>
        </authorList>
    </citation>
    <scope>NUCLEOTIDE SEQUENCE</scope>
    <source>
        <strain evidence="3">CBHHK067</strain>
    </source>
</reference>
<sequence length="261" mass="28684">MPQLTLAQAFALKGPKKPTSPKAERKAGPSGSRKEPKTSDSQSKPSGSAPKILFGPNGPHADFNQFSPHPVTYNGEVYPTSQHLFQAFKFHGHRDDLAERIRMASTAEMASNIAHNNKASARPDWFSINVSKMEEALFLKFSQYPLLQQELLSTGSAELYQDSLTDTFWGVGSDLLGCNELGQALERVRQKVGGSKAPARKVLQCQNCRKKPRFGQTLYCGGSCLRADISTIPPLCPQCRRRPQVGKLKYCGDTCRKAAQA</sequence>